<feature type="compositionally biased region" description="Polar residues" evidence="1">
    <location>
        <begin position="217"/>
        <end position="226"/>
    </location>
</feature>
<gene>
    <name evidence="2" type="ORF">BIW11_07699</name>
</gene>
<keyword evidence="3" id="KW-1185">Reference proteome</keyword>
<dbReference type="Proteomes" id="UP000192247">
    <property type="component" value="Unassembled WGS sequence"/>
</dbReference>
<sequence length="346" mass="35038">MSTEGAPVVDDAVDTSSVCGEGTTQDGYHTSNTNVANTNNNNTTATLSQQQLPTTTAASTAASIVSSSGDCAGGQEQQVGGRGLSNGHSTSESPHDSGEGSPRYLSSQIPQPGDPSLPNGEAKSDRIAAGGDAGRTGSIVVGESHIKTESPETASSEAMHSLVDTVIKQECLRRLHDGSPSATPAGAIVENGTTSPNVNGPCPVKPKLEDTKEMLTGTPSSQTPTNGDVPELSGQQHTAPLVSAPGGAASKEKNSIETATTVTTGASVTTSAVTSAASAACSEKSTSEVVKTAGTTAKPLNTQQQQSTVVVNGEKQLPHAKQAGKVTADALSLQVVLEYLRKHNLQ</sequence>
<feature type="region of interest" description="Disordered" evidence="1">
    <location>
        <begin position="1"/>
        <end position="158"/>
    </location>
</feature>
<proteinExistence type="predicted"/>
<feature type="compositionally biased region" description="Low complexity" evidence="1">
    <location>
        <begin position="30"/>
        <end position="63"/>
    </location>
</feature>
<feature type="compositionally biased region" description="Polar residues" evidence="1">
    <location>
        <begin position="14"/>
        <end position="29"/>
    </location>
</feature>
<dbReference type="AlphaFoldDB" id="A0A1V9XSU0"/>
<name>A0A1V9XSU0_9ACAR</name>
<accession>A0A1V9XSU0</accession>
<evidence type="ECO:0000256" key="1">
    <source>
        <dbReference type="SAM" id="MobiDB-lite"/>
    </source>
</evidence>
<organism evidence="2 3">
    <name type="scientific">Tropilaelaps mercedesae</name>
    <dbReference type="NCBI Taxonomy" id="418985"/>
    <lineage>
        <taxon>Eukaryota</taxon>
        <taxon>Metazoa</taxon>
        <taxon>Ecdysozoa</taxon>
        <taxon>Arthropoda</taxon>
        <taxon>Chelicerata</taxon>
        <taxon>Arachnida</taxon>
        <taxon>Acari</taxon>
        <taxon>Parasitiformes</taxon>
        <taxon>Mesostigmata</taxon>
        <taxon>Gamasina</taxon>
        <taxon>Dermanyssoidea</taxon>
        <taxon>Laelapidae</taxon>
        <taxon>Tropilaelaps</taxon>
    </lineage>
</organism>
<feature type="region of interest" description="Disordered" evidence="1">
    <location>
        <begin position="214"/>
        <end position="253"/>
    </location>
</feature>
<protein>
    <submittedName>
        <fullName evidence="2">Uncharacterized protein</fullName>
    </submittedName>
</protein>
<dbReference type="InParanoid" id="A0A1V9XSU0"/>
<dbReference type="EMBL" id="MNPL01004664">
    <property type="protein sequence ID" value="OQR76567.1"/>
    <property type="molecule type" value="Genomic_DNA"/>
</dbReference>
<comment type="caution">
    <text evidence="2">The sequence shown here is derived from an EMBL/GenBank/DDBJ whole genome shotgun (WGS) entry which is preliminary data.</text>
</comment>
<evidence type="ECO:0000313" key="3">
    <source>
        <dbReference type="Proteomes" id="UP000192247"/>
    </source>
</evidence>
<evidence type="ECO:0000313" key="2">
    <source>
        <dbReference type="EMBL" id="OQR76567.1"/>
    </source>
</evidence>
<reference evidence="2 3" key="1">
    <citation type="journal article" date="2017" name="Gigascience">
        <title>Draft genome of the honey bee ectoparasitic mite, Tropilaelaps mercedesae, is shaped by the parasitic life history.</title>
        <authorList>
            <person name="Dong X."/>
            <person name="Armstrong S.D."/>
            <person name="Xia D."/>
            <person name="Makepeace B.L."/>
            <person name="Darby A.C."/>
            <person name="Kadowaki T."/>
        </authorList>
    </citation>
    <scope>NUCLEOTIDE SEQUENCE [LARGE SCALE GENOMIC DNA]</scope>
    <source>
        <strain evidence="2">Wuxi-XJTLU</strain>
    </source>
</reference>